<dbReference type="EMBL" id="CM037014">
    <property type="protein sequence ID" value="KAH7684857.1"/>
    <property type="molecule type" value="Genomic_DNA"/>
</dbReference>
<name>A0ACB7WA64_DIOAL</name>
<keyword evidence="2" id="KW-1185">Reference proteome</keyword>
<evidence type="ECO:0000313" key="2">
    <source>
        <dbReference type="Proteomes" id="UP000827976"/>
    </source>
</evidence>
<protein>
    <submittedName>
        <fullName evidence="1">Cupredoxins domain-containing protein</fullName>
    </submittedName>
</protein>
<evidence type="ECO:0000313" key="1">
    <source>
        <dbReference type="EMBL" id="KAH7684857.1"/>
    </source>
</evidence>
<accession>A0ACB7WA64</accession>
<dbReference type="Proteomes" id="UP000827976">
    <property type="component" value="Chromosome 4"/>
</dbReference>
<reference evidence="2" key="1">
    <citation type="journal article" date="2022" name="Nat. Commun.">
        <title>Chromosome evolution and the genetic basis of agronomically important traits in greater yam.</title>
        <authorList>
            <person name="Bredeson J.V."/>
            <person name="Lyons J.B."/>
            <person name="Oniyinde I.O."/>
            <person name="Okereke N.R."/>
            <person name="Kolade O."/>
            <person name="Nnabue I."/>
            <person name="Nwadili C.O."/>
            <person name="Hribova E."/>
            <person name="Parker M."/>
            <person name="Nwogha J."/>
            <person name="Shu S."/>
            <person name="Carlson J."/>
            <person name="Kariba R."/>
            <person name="Muthemba S."/>
            <person name="Knop K."/>
            <person name="Barton G.J."/>
            <person name="Sherwood A.V."/>
            <person name="Lopez-Montes A."/>
            <person name="Asiedu R."/>
            <person name="Jamnadass R."/>
            <person name="Muchugi A."/>
            <person name="Goodstein D."/>
            <person name="Egesi C.N."/>
            <person name="Featherston J."/>
            <person name="Asfaw A."/>
            <person name="Simpson G.G."/>
            <person name="Dolezel J."/>
            <person name="Hendre P.S."/>
            <person name="Van Deynze A."/>
            <person name="Kumar P.L."/>
            <person name="Obidiegwu J.E."/>
            <person name="Bhattacharjee R."/>
            <person name="Rokhsar D.S."/>
        </authorList>
    </citation>
    <scope>NUCLEOTIDE SEQUENCE [LARGE SCALE GENOMIC DNA]</scope>
    <source>
        <strain evidence="2">cv. TDa95/00328</strain>
    </source>
</reference>
<organism evidence="1 2">
    <name type="scientific">Dioscorea alata</name>
    <name type="common">Purple yam</name>
    <dbReference type="NCBI Taxonomy" id="55571"/>
    <lineage>
        <taxon>Eukaryota</taxon>
        <taxon>Viridiplantae</taxon>
        <taxon>Streptophyta</taxon>
        <taxon>Embryophyta</taxon>
        <taxon>Tracheophyta</taxon>
        <taxon>Spermatophyta</taxon>
        <taxon>Magnoliopsida</taxon>
        <taxon>Liliopsida</taxon>
        <taxon>Dioscoreales</taxon>
        <taxon>Dioscoreaceae</taxon>
        <taxon>Dioscorea</taxon>
    </lineage>
</organism>
<gene>
    <name evidence="1" type="ORF">IHE45_04G004600</name>
</gene>
<proteinExistence type="predicted"/>
<sequence>MNTSKLFLTLFFLFFSSSSLILIHSFDFEAGDHEGWKVPPSNNTLIYNQWASKNRFTVGDTINFRFKKDSVMVVSSEEEYKTCNSSHPFFFSNNGRTVFKLERAGMFYFISGVLGHCEKGQKMMVKVMVHDDHDDDDQSPTRSPSNDTAYDPDYSTAGLLLLHGFCFHVI</sequence>
<comment type="caution">
    <text evidence="1">The sequence shown here is derived from an EMBL/GenBank/DDBJ whole genome shotgun (WGS) entry which is preliminary data.</text>
</comment>